<dbReference type="EMBL" id="CP022163">
    <property type="protein sequence ID" value="ATB28959.1"/>
    <property type="molecule type" value="Genomic_DNA"/>
</dbReference>
<feature type="transmembrane region" description="Helical" evidence="2">
    <location>
        <begin position="296"/>
        <end position="316"/>
    </location>
</feature>
<evidence type="ECO:0000313" key="4">
    <source>
        <dbReference type="EMBL" id="ATB28959.1"/>
    </source>
</evidence>
<evidence type="ECO:0000313" key="5">
    <source>
        <dbReference type="Proteomes" id="UP000217289"/>
    </source>
</evidence>
<feature type="signal peptide" evidence="3">
    <location>
        <begin position="1"/>
        <end position="26"/>
    </location>
</feature>
<evidence type="ECO:0000256" key="3">
    <source>
        <dbReference type="SAM" id="SignalP"/>
    </source>
</evidence>
<evidence type="ECO:0000256" key="1">
    <source>
        <dbReference type="SAM" id="MobiDB-lite"/>
    </source>
</evidence>
<sequence>MNPRSSSSTLLLSLALLLVPARQASAAQSTDPTALLALHPCVVVGEKDQDKVRDYQLACTTTVARDDVRLVPSEQVLAVLDKEPKKSCAPPASKKPSECLGRLASATQAARSVLITITPGQVTRVSGLVVSAQGDVIDQKNIQLRNRGQSQDELVRTALSRLRGQLDLVPAKQPPVAEAPTPASPPPAPPPVVTVTPPPETAPEKEKQSASTALEPIPTTTQRRSPLLGQSWKTPVAYSAAGLGVVAFGVAGFLAISGDQAMRQSNTYFADGSYPVISDLDTVIGLREQASSKRTLAGISTAVGAVLVGTGVYLWLDDRPTSPKPGITAVSVGPGSVSLFGVLP</sequence>
<dbReference type="AlphaFoldDB" id="A0A250IAR4"/>
<keyword evidence="3" id="KW-0732">Signal</keyword>
<keyword evidence="2" id="KW-0472">Membrane</keyword>
<evidence type="ECO:0000256" key="2">
    <source>
        <dbReference type="SAM" id="Phobius"/>
    </source>
</evidence>
<organism evidence="4 5">
    <name type="scientific">Melittangium boletus DSM 14713</name>
    <dbReference type="NCBI Taxonomy" id="1294270"/>
    <lineage>
        <taxon>Bacteria</taxon>
        <taxon>Pseudomonadati</taxon>
        <taxon>Myxococcota</taxon>
        <taxon>Myxococcia</taxon>
        <taxon>Myxococcales</taxon>
        <taxon>Cystobacterineae</taxon>
        <taxon>Archangiaceae</taxon>
        <taxon>Melittangium</taxon>
    </lineage>
</organism>
<dbReference type="RefSeq" id="WP_095977588.1">
    <property type="nucleotide sequence ID" value="NZ_CP022163.1"/>
</dbReference>
<dbReference type="KEGG" id="mbd:MEBOL_002408"/>
<dbReference type="OrthoDB" id="5519086at2"/>
<feature type="chain" id="PRO_5012196927" evidence="3">
    <location>
        <begin position="27"/>
        <end position="344"/>
    </location>
</feature>
<dbReference type="Proteomes" id="UP000217289">
    <property type="component" value="Chromosome"/>
</dbReference>
<gene>
    <name evidence="4" type="ORF">MEBOL_002408</name>
</gene>
<proteinExistence type="predicted"/>
<feature type="compositionally biased region" description="Pro residues" evidence="1">
    <location>
        <begin position="182"/>
        <end position="201"/>
    </location>
</feature>
<name>A0A250IAR4_9BACT</name>
<feature type="transmembrane region" description="Helical" evidence="2">
    <location>
        <begin position="236"/>
        <end position="256"/>
    </location>
</feature>
<protein>
    <submittedName>
        <fullName evidence="4">Uncharacterized protein</fullName>
    </submittedName>
</protein>
<keyword evidence="5" id="KW-1185">Reference proteome</keyword>
<keyword evidence="2" id="KW-0812">Transmembrane</keyword>
<feature type="region of interest" description="Disordered" evidence="1">
    <location>
        <begin position="173"/>
        <end position="225"/>
    </location>
</feature>
<reference evidence="4 5" key="1">
    <citation type="submission" date="2017-06" db="EMBL/GenBank/DDBJ databases">
        <authorList>
            <person name="Kim H.J."/>
            <person name="Triplett B.A."/>
        </authorList>
    </citation>
    <scope>NUCLEOTIDE SEQUENCE [LARGE SCALE GENOMIC DNA]</scope>
    <source>
        <strain evidence="4 5">DSM 14713</strain>
    </source>
</reference>
<keyword evidence="2" id="KW-1133">Transmembrane helix</keyword>
<accession>A0A250IAR4</accession>